<dbReference type="AlphaFoldDB" id="J9EH47"/>
<name>J9EH47_WUCBA</name>
<proteinExistence type="predicted"/>
<protein>
    <submittedName>
        <fullName evidence="1">Uncharacterized protein</fullName>
    </submittedName>
</protein>
<feature type="non-terminal residue" evidence="1">
    <location>
        <position position="125"/>
    </location>
</feature>
<comment type="caution">
    <text evidence="1">The sequence shown here is derived from an EMBL/GenBank/DDBJ whole genome shotgun (WGS) entry which is preliminary data.</text>
</comment>
<accession>J9EH47</accession>
<evidence type="ECO:0000313" key="2">
    <source>
        <dbReference type="Proteomes" id="UP000004810"/>
    </source>
</evidence>
<gene>
    <name evidence="1" type="ORF">WUBG_14369</name>
</gene>
<dbReference type="EMBL" id="ADBV01011701">
    <property type="protein sequence ID" value="EJW74724.1"/>
    <property type="molecule type" value="Genomic_DNA"/>
</dbReference>
<organism evidence="1 2">
    <name type="scientific">Wuchereria bancrofti</name>
    <dbReference type="NCBI Taxonomy" id="6293"/>
    <lineage>
        <taxon>Eukaryota</taxon>
        <taxon>Metazoa</taxon>
        <taxon>Ecdysozoa</taxon>
        <taxon>Nematoda</taxon>
        <taxon>Chromadorea</taxon>
        <taxon>Rhabditida</taxon>
        <taxon>Spirurina</taxon>
        <taxon>Spiruromorpha</taxon>
        <taxon>Filarioidea</taxon>
        <taxon>Onchocercidae</taxon>
        <taxon>Wuchereria</taxon>
    </lineage>
</organism>
<reference evidence="2" key="1">
    <citation type="submission" date="2012-08" db="EMBL/GenBank/DDBJ databases">
        <title>The Genome Sequence of Wuchereria bancrofti.</title>
        <authorList>
            <person name="Nutman T.B."/>
            <person name="Fink D.L."/>
            <person name="Russ C."/>
            <person name="Young S."/>
            <person name="Zeng Q."/>
            <person name="Koehrsen M."/>
            <person name="Alvarado L."/>
            <person name="Berlin A."/>
            <person name="Chapman S.B."/>
            <person name="Chen Z."/>
            <person name="Freedman E."/>
            <person name="Gellesch M."/>
            <person name="Goldberg J."/>
            <person name="Griggs A."/>
            <person name="Gujja S."/>
            <person name="Heilman E.R."/>
            <person name="Heiman D."/>
            <person name="Hepburn T."/>
            <person name="Howarth C."/>
            <person name="Jen D."/>
            <person name="Larson L."/>
            <person name="Lewis B."/>
            <person name="Mehta T."/>
            <person name="Park D."/>
            <person name="Pearson M."/>
            <person name="Roberts A."/>
            <person name="Saif S."/>
            <person name="Shea T."/>
            <person name="Shenoy N."/>
            <person name="Sisk P."/>
            <person name="Stolte C."/>
            <person name="Sykes S."/>
            <person name="Walk T."/>
            <person name="White J."/>
            <person name="Yandava C."/>
            <person name="Haas B."/>
            <person name="Henn M.R."/>
            <person name="Nusbaum C."/>
            <person name="Birren B."/>
        </authorList>
    </citation>
    <scope>NUCLEOTIDE SEQUENCE [LARGE SCALE GENOMIC DNA]</scope>
    <source>
        <strain evidence="2">NA</strain>
    </source>
</reference>
<evidence type="ECO:0000313" key="1">
    <source>
        <dbReference type="EMBL" id="EJW74724.1"/>
    </source>
</evidence>
<dbReference type="Proteomes" id="UP000004810">
    <property type="component" value="Unassembled WGS sequence"/>
</dbReference>
<sequence length="125" mass="13914">MLYKGLVTKSKNGFLYVWSKSLGGEATLDKRLVPPNEWLPSVGDWIVFNIKDEGGFVDDFTDIPNLLPTKLNEHGDVMVKTQISFRSSGASGCNLLAHSNDLGVIGIFQNFSNLDENCDYNVWVE</sequence>